<dbReference type="OrthoDB" id="1451803at2"/>
<dbReference type="EMBL" id="SDDZ01000007">
    <property type="protein sequence ID" value="RXJ49490.1"/>
    <property type="molecule type" value="Genomic_DNA"/>
</dbReference>
<keyword evidence="2" id="KW-0812">Transmembrane</keyword>
<reference evidence="3 4" key="1">
    <citation type="submission" date="2019-01" db="EMBL/GenBank/DDBJ databases">
        <title>Genome sequence of the Antarctic species Gelidibacter gilvus ACAM 158(T).</title>
        <authorList>
            <person name="Bowman J.P."/>
        </authorList>
    </citation>
    <scope>NUCLEOTIDE SEQUENCE [LARGE SCALE GENOMIC DNA]</scope>
    <source>
        <strain evidence="3 4">IC158</strain>
    </source>
</reference>
<protein>
    <submittedName>
        <fullName evidence="3">Uncharacterized protein</fullName>
    </submittedName>
</protein>
<keyword evidence="4" id="KW-1185">Reference proteome</keyword>
<keyword evidence="2" id="KW-1133">Transmembrane helix</keyword>
<accession>A0A4Q0XEQ3</accession>
<dbReference type="Proteomes" id="UP000289792">
    <property type="component" value="Unassembled WGS sequence"/>
</dbReference>
<dbReference type="RefSeq" id="WP_129017891.1">
    <property type="nucleotide sequence ID" value="NZ_SDDZ01000007.1"/>
</dbReference>
<evidence type="ECO:0000256" key="2">
    <source>
        <dbReference type="SAM" id="Phobius"/>
    </source>
</evidence>
<proteinExistence type="predicted"/>
<sequence length="93" mass="10851">MDGSLSHFKATLQRRKERKDKNTGKFGKTPFHSHYNSGSEYDFPKLSVMEMEVFKKTISEKIKRQQRKQTILSLTILIVICCSVCILIHTYLL</sequence>
<evidence type="ECO:0000256" key="1">
    <source>
        <dbReference type="SAM" id="MobiDB-lite"/>
    </source>
</evidence>
<feature type="region of interest" description="Disordered" evidence="1">
    <location>
        <begin position="1"/>
        <end position="40"/>
    </location>
</feature>
<name>A0A4Q0XEQ3_9FLAO</name>
<organism evidence="3 4">
    <name type="scientific">Gelidibacter gilvus</name>
    <dbReference type="NCBI Taxonomy" id="59602"/>
    <lineage>
        <taxon>Bacteria</taxon>
        <taxon>Pseudomonadati</taxon>
        <taxon>Bacteroidota</taxon>
        <taxon>Flavobacteriia</taxon>
        <taxon>Flavobacteriales</taxon>
        <taxon>Flavobacteriaceae</taxon>
        <taxon>Gelidibacter</taxon>
    </lineage>
</organism>
<evidence type="ECO:0000313" key="4">
    <source>
        <dbReference type="Proteomes" id="UP000289792"/>
    </source>
</evidence>
<dbReference type="AlphaFoldDB" id="A0A4Q0XEQ3"/>
<feature type="transmembrane region" description="Helical" evidence="2">
    <location>
        <begin position="71"/>
        <end position="92"/>
    </location>
</feature>
<keyword evidence="2" id="KW-0472">Membrane</keyword>
<comment type="caution">
    <text evidence="3">The sequence shown here is derived from an EMBL/GenBank/DDBJ whole genome shotgun (WGS) entry which is preliminary data.</text>
</comment>
<evidence type="ECO:0000313" key="3">
    <source>
        <dbReference type="EMBL" id="RXJ49490.1"/>
    </source>
</evidence>
<gene>
    <name evidence="3" type="ORF">ESZ48_12840</name>
</gene>